<proteinExistence type="predicted"/>
<dbReference type="Proteomes" id="UP001517376">
    <property type="component" value="Unassembled WGS sequence"/>
</dbReference>
<evidence type="ECO:0008006" key="4">
    <source>
        <dbReference type="Google" id="ProtNLM"/>
    </source>
</evidence>
<sequence>MAVFFLMLSPLPVLAESFSITEIPYKEVEEFTTDVIDFEGAPMTGSVLKLGNGVAFGQHFEGQSISRRQDELLDWRYILETAEPDTPLSASSSMGTPSLTTEWDGHWGSTALHGIGPSIGTRSGRVLGRGTIAIRFDPPVCFVAFRTAIDGMSRYKNVADSVLRGKSEGSLNIRFYTDDARQIASFMRNRNPEGPIEIGYMQAGQAEAQIAGILLQGYDLHGFAIDDIRFDPVCPLKLF</sequence>
<feature type="signal peptide" evidence="1">
    <location>
        <begin position="1"/>
        <end position="15"/>
    </location>
</feature>
<dbReference type="RefSeq" id="WP_161766922.1">
    <property type="nucleotide sequence ID" value="NZ_JAAATW010000002.1"/>
</dbReference>
<evidence type="ECO:0000313" key="2">
    <source>
        <dbReference type="EMBL" id="NBE07917.1"/>
    </source>
</evidence>
<keyword evidence="3" id="KW-1185">Reference proteome</keyword>
<feature type="chain" id="PRO_5047268294" description="Phosphodiester glycosidase domain-containing protein" evidence="1">
    <location>
        <begin position="16"/>
        <end position="239"/>
    </location>
</feature>
<organism evidence="2 3">
    <name type="scientific">Paragemmobacter ruber</name>
    <dbReference type="NCBI Taxonomy" id="1985673"/>
    <lineage>
        <taxon>Bacteria</taxon>
        <taxon>Pseudomonadati</taxon>
        <taxon>Pseudomonadota</taxon>
        <taxon>Alphaproteobacteria</taxon>
        <taxon>Rhodobacterales</taxon>
        <taxon>Paracoccaceae</taxon>
        <taxon>Paragemmobacter</taxon>
    </lineage>
</organism>
<evidence type="ECO:0000256" key="1">
    <source>
        <dbReference type="SAM" id="SignalP"/>
    </source>
</evidence>
<comment type="caution">
    <text evidence="2">The sequence shown here is derived from an EMBL/GenBank/DDBJ whole genome shotgun (WGS) entry which is preliminary data.</text>
</comment>
<keyword evidence="1" id="KW-0732">Signal</keyword>
<dbReference type="EMBL" id="JAAATW010000002">
    <property type="protein sequence ID" value="NBE07917.1"/>
    <property type="molecule type" value="Genomic_DNA"/>
</dbReference>
<gene>
    <name evidence="2" type="ORF">GU920_10240</name>
</gene>
<reference evidence="3" key="1">
    <citation type="submission" date="2020-01" db="EMBL/GenBank/DDBJ databases">
        <title>Sphingomonas sp. strain CSW-10.</title>
        <authorList>
            <person name="Chen W.-M."/>
        </authorList>
    </citation>
    <scope>NUCLEOTIDE SEQUENCE [LARGE SCALE GENOMIC DNA]</scope>
    <source>
        <strain evidence="3">CCP-1</strain>
    </source>
</reference>
<protein>
    <recommendedName>
        <fullName evidence="4">Phosphodiester glycosidase domain-containing protein</fullName>
    </recommendedName>
</protein>
<accession>A0ABW9Y6A0</accession>
<evidence type="ECO:0000313" key="3">
    <source>
        <dbReference type="Proteomes" id="UP001517376"/>
    </source>
</evidence>
<name>A0ABW9Y6A0_9RHOB</name>